<comment type="caution">
    <text evidence="2">The sequence shown here is derived from an EMBL/GenBank/DDBJ whole genome shotgun (WGS) entry which is preliminary data.</text>
</comment>
<dbReference type="GO" id="GO:0005615">
    <property type="term" value="C:extracellular space"/>
    <property type="evidence" value="ECO:0007669"/>
    <property type="project" value="TreeGrafter"/>
</dbReference>
<dbReference type="EMBL" id="LIAE01007150">
    <property type="protein sequence ID" value="PAV81620.1"/>
    <property type="molecule type" value="Genomic_DNA"/>
</dbReference>
<keyword evidence="3" id="KW-1185">Reference proteome</keyword>
<feature type="compositionally biased region" description="Polar residues" evidence="1">
    <location>
        <begin position="239"/>
        <end position="258"/>
    </location>
</feature>
<feature type="compositionally biased region" description="Low complexity" evidence="1">
    <location>
        <begin position="204"/>
        <end position="215"/>
    </location>
</feature>
<accession>A0A2A2L623</accession>
<feature type="region of interest" description="Disordered" evidence="1">
    <location>
        <begin position="42"/>
        <end position="117"/>
    </location>
</feature>
<evidence type="ECO:0000313" key="3">
    <source>
        <dbReference type="Proteomes" id="UP000218231"/>
    </source>
</evidence>
<proteinExistence type="predicted"/>
<protein>
    <submittedName>
        <fullName evidence="2">Uncharacterized protein</fullName>
    </submittedName>
</protein>
<feature type="compositionally biased region" description="Basic and acidic residues" evidence="1">
    <location>
        <begin position="53"/>
        <end position="62"/>
    </location>
</feature>
<feature type="compositionally biased region" description="Basic and acidic residues" evidence="1">
    <location>
        <begin position="72"/>
        <end position="107"/>
    </location>
</feature>
<reference evidence="2 3" key="1">
    <citation type="journal article" date="2017" name="Curr. Biol.">
        <title>Genome architecture and evolution of a unichromosomal asexual nematode.</title>
        <authorList>
            <person name="Fradin H."/>
            <person name="Zegar C."/>
            <person name="Gutwein M."/>
            <person name="Lucas J."/>
            <person name="Kovtun M."/>
            <person name="Corcoran D."/>
            <person name="Baugh L.R."/>
            <person name="Kiontke K."/>
            <person name="Gunsalus K."/>
            <person name="Fitch D.H."/>
            <person name="Piano F."/>
        </authorList>
    </citation>
    <scope>NUCLEOTIDE SEQUENCE [LARGE SCALE GENOMIC DNA]</scope>
    <source>
        <strain evidence="2">PF1309</strain>
    </source>
</reference>
<dbReference type="PANTHER" id="PTHR39075">
    <property type="entry name" value="FI19908P1"/>
    <property type="match status" value="1"/>
</dbReference>
<feature type="region of interest" description="Disordered" evidence="1">
    <location>
        <begin position="204"/>
        <end position="258"/>
    </location>
</feature>
<dbReference type="OrthoDB" id="6287170at2759"/>
<feature type="compositionally biased region" description="Polar residues" evidence="1">
    <location>
        <begin position="218"/>
        <end position="227"/>
    </location>
</feature>
<dbReference type="PANTHER" id="PTHR39075:SF1">
    <property type="entry name" value="FI19908P1"/>
    <property type="match status" value="1"/>
</dbReference>
<evidence type="ECO:0000256" key="1">
    <source>
        <dbReference type="SAM" id="MobiDB-lite"/>
    </source>
</evidence>
<gene>
    <name evidence="2" type="ORF">WR25_17477</name>
</gene>
<organism evidence="2 3">
    <name type="scientific">Diploscapter pachys</name>
    <dbReference type="NCBI Taxonomy" id="2018661"/>
    <lineage>
        <taxon>Eukaryota</taxon>
        <taxon>Metazoa</taxon>
        <taxon>Ecdysozoa</taxon>
        <taxon>Nematoda</taxon>
        <taxon>Chromadorea</taxon>
        <taxon>Rhabditida</taxon>
        <taxon>Rhabditina</taxon>
        <taxon>Rhabditomorpha</taxon>
        <taxon>Rhabditoidea</taxon>
        <taxon>Rhabditidae</taxon>
        <taxon>Diploscapter</taxon>
    </lineage>
</organism>
<name>A0A2A2L623_9BILA</name>
<dbReference type="Proteomes" id="UP000218231">
    <property type="component" value="Unassembled WGS sequence"/>
</dbReference>
<sequence>MSSFSTAISVSNELDDAFTEVEEIASSTDTCIIEMKEEIWAECDTQASSGADPAERGGRNESDGWETEPELEGEKGNEEEKPMRNVKERERNGREDEQRRGGYEGRRGSGRGARGSGANFSYYYGGRNYRNGPRPYRGSGSGLGGGYAVGRGTATRNVIYSHMNTSVEYQQYPMTHVMYNAPNYITTKAYGVGGAGPGAGRYVRNTGNRYNRRGGISSGTFPNQSFRGDSPRKIGSDLDSPTNGHTSNSSGQSSPHKTYHHYNQQQALMPHLRSMKNNAGLPVYPLIYVSPAGTISIVLSSHAIIETAVDRSLRLVCHNMFAIYMNARGTSSAVIHSKARILHTRDTVYSKFLCAPGSASDKMAVFGANGVLFTMSHLQEAFLVSSDIKGASAVNLDELEFTPLDDTDYSLRLFYKEAPAGEQYAFACDEIITNGTTYERKSDGSLLMNINGVLIRETPAGDIIINHKPRHIECNPVKGTLHMRTGYLDAAVQENDKAFVKKGPKRVHVSRSGMVVSDGNSITSMDQYGRIVSCT</sequence>
<evidence type="ECO:0000313" key="2">
    <source>
        <dbReference type="EMBL" id="PAV81620.1"/>
    </source>
</evidence>
<dbReference type="AlphaFoldDB" id="A0A2A2L623"/>